<keyword evidence="3" id="KW-1185">Reference proteome</keyword>
<evidence type="ECO:0000313" key="3">
    <source>
        <dbReference type="Proteomes" id="UP000315750"/>
    </source>
</evidence>
<evidence type="ECO:0000259" key="1">
    <source>
        <dbReference type="Pfam" id="PF00075"/>
    </source>
</evidence>
<dbReference type="AlphaFoldDB" id="A0A518ATA7"/>
<organism evidence="2 3">
    <name type="scientific">Aeoliella mucimassa</name>
    <dbReference type="NCBI Taxonomy" id="2527972"/>
    <lineage>
        <taxon>Bacteria</taxon>
        <taxon>Pseudomonadati</taxon>
        <taxon>Planctomycetota</taxon>
        <taxon>Planctomycetia</taxon>
        <taxon>Pirellulales</taxon>
        <taxon>Lacipirellulaceae</taxon>
        <taxon>Aeoliella</taxon>
    </lineage>
</organism>
<evidence type="ECO:0000313" key="2">
    <source>
        <dbReference type="EMBL" id="QDU57963.1"/>
    </source>
</evidence>
<dbReference type="InterPro" id="IPR012337">
    <property type="entry name" value="RNaseH-like_sf"/>
</dbReference>
<dbReference type="GO" id="GO:0004523">
    <property type="term" value="F:RNA-DNA hybrid ribonuclease activity"/>
    <property type="evidence" value="ECO:0007669"/>
    <property type="project" value="UniProtKB-EC"/>
</dbReference>
<proteinExistence type="predicted"/>
<dbReference type="EMBL" id="CP036278">
    <property type="protein sequence ID" value="QDU57963.1"/>
    <property type="molecule type" value="Genomic_DNA"/>
</dbReference>
<keyword evidence="2" id="KW-0378">Hydrolase</keyword>
<dbReference type="InterPro" id="IPR036397">
    <property type="entry name" value="RNaseH_sf"/>
</dbReference>
<gene>
    <name evidence="2" type="primary">rnhA_2</name>
    <name evidence="2" type="ORF">Pan181_41870</name>
</gene>
<dbReference type="EC" id="3.1.26.4" evidence="2"/>
<dbReference type="GO" id="GO:0003676">
    <property type="term" value="F:nucleic acid binding"/>
    <property type="evidence" value="ECO:0007669"/>
    <property type="project" value="InterPro"/>
</dbReference>
<accession>A0A518ATA7</accession>
<feature type="domain" description="RNase H type-1" evidence="1">
    <location>
        <begin position="31"/>
        <end position="120"/>
    </location>
</feature>
<reference evidence="2 3" key="1">
    <citation type="submission" date="2019-02" db="EMBL/GenBank/DDBJ databases">
        <title>Deep-cultivation of Planctomycetes and their phenomic and genomic characterization uncovers novel biology.</title>
        <authorList>
            <person name="Wiegand S."/>
            <person name="Jogler M."/>
            <person name="Boedeker C."/>
            <person name="Pinto D."/>
            <person name="Vollmers J."/>
            <person name="Rivas-Marin E."/>
            <person name="Kohn T."/>
            <person name="Peeters S.H."/>
            <person name="Heuer A."/>
            <person name="Rast P."/>
            <person name="Oberbeckmann S."/>
            <person name="Bunk B."/>
            <person name="Jeske O."/>
            <person name="Meyerdierks A."/>
            <person name="Storesund J.E."/>
            <person name="Kallscheuer N."/>
            <person name="Luecker S."/>
            <person name="Lage O.M."/>
            <person name="Pohl T."/>
            <person name="Merkel B.J."/>
            <person name="Hornburger P."/>
            <person name="Mueller R.-W."/>
            <person name="Bruemmer F."/>
            <person name="Labrenz M."/>
            <person name="Spormann A.M."/>
            <person name="Op den Camp H."/>
            <person name="Overmann J."/>
            <person name="Amann R."/>
            <person name="Jetten M.S.M."/>
            <person name="Mascher T."/>
            <person name="Medema M.H."/>
            <person name="Devos D.P."/>
            <person name="Kaster A.-K."/>
            <person name="Ovreas L."/>
            <person name="Rohde M."/>
            <person name="Galperin M.Y."/>
            <person name="Jogler C."/>
        </authorList>
    </citation>
    <scope>NUCLEOTIDE SEQUENCE [LARGE SCALE GENOMIC DNA]</scope>
    <source>
        <strain evidence="2 3">Pan181</strain>
    </source>
</reference>
<dbReference type="Gene3D" id="3.30.420.10">
    <property type="entry name" value="Ribonuclease H-like superfamily/Ribonuclease H"/>
    <property type="match status" value="1"/>
</dbReference>
<dbReference type="SUPFAM" id="SSF53098">
    <property type="entry name" value="Ribonuclease H-like"/>
    <property type="match status" value="1"/>
</dbReference>
<protein>
    <submittedName>
        <fullName evidence="2">Ribonuclease HI</fullName>
        <ecNumber evidence="2">3.1.26.4</ecNumber>
    </submittedName>
</protein>
<dbReference type="KEGG" id="amuc:Pan181_41870"/>
<name>A0A518ATA7_9BACT</name>
<dbReference type="Pfam" id="PF00075">
    <property type="entry name" value="RNase_H"/>
    <property type="match status" value="1"/>
</dbReference>
<dbReference type="Proteomes" id="UP000315750">
    <property type="component" value="Chromosome"/>
</dbReference>
<sequence>MTSRPEFLLFTEALRQSSGQLMWRMLLLEAGSDHSITASDEVDEDSVTRAELLAVVRGLEALDGPANVRLFTGSGYVSRGFSRDLPHWRAQHWHWERFGRRVPIRDSDLWQRVDRALEFHLVDCRPWGEPSLTGAEAVVGATEAPVEDLSNKTTTRIDEPSILVVPKRPRRRRGSRIAAASRSTLSQLRRGLETLVEPALLPTG</sequence>
<dbReference type="InterPro" id="IPR002156">
    <property type="entry name" value="RNaseH_domain"/>
</dbReference>
<dbReference type="RefSeq" id="WP_197528544.1">
    <property type="nucleotide sequence ID" value="NZ_CP036278.1"/>
</dbReference>